<dbReference type="InterPro" id="IPR010977">
    <property type="entry name" value="Aromatic_deC"/>
</dbReference>
<dbReference type="Proteomes" id="UP000281553">
    <property type="component" value="Unassembled WGS sequence"/>
</dbReference>
<dbReference type="EMBL" id="UYRU01059577">
    <property type="protein sequence ID" value="VDN14543.1"/>
    <property type="molecule type" value="Genomic_DNA"/>
</dbReference>
<dbReference type="OrthoDB" id="639767at2759"/>
<dbReference type="InterPro" id="IPR002129">
    <property type="entry name" value="PyrdxlP-dep_de-COase"/>
</dbReference>
<evidence type="ECO:0000256" key="6">
    <source>
        <dbReference type="PIRSR" id="PIRSR602129-50"/>
    </source>
</evidence>
<keyword evidence="9" id="KW-1185">Reference proteome</keyword>
<accession>A0A3P7LU79</accession>
<feature type="modified residue" description="N6-(pyridoxal phosphate)lysine" evidence="6">
    <location>
        <position position="100"/>
    </location>
</feature>
<dbReference type="InterPro" id="IPR015424">
    <property type="entry name" value="PyrdxlP-dep_Trfase"/>
</dbReference>
<dbReference type="GO" id="GO:0004058">
    <property type="term" value="F:aromatic-L-amino-acid decarboxylase activity"/>
    <property type="evidence" value="ECO:0007669"/>
    <property type="project" value="TreeGrafter"/>
</dbReference>
<keyword evidence="5 7" id="KW-0456">Lyase</keyword>
<dbReference type="Gene3D" id="3.90.1150.10">
    <property type="entry name" value="Aspartate Aminotransferase, domain 1"/>
    <property type="match status" value="1"/>
</dbReference>
<gene>
    <name evidence="8" type="ORF">DILT_LOCUS10374</name>
</gene>
<evidence type="ECO:0000313" key="9">
    <source>
        <dbReference type="Proteomes" id="UP000281553"/>
    </source>
</evidence>
<dbReference type="GO" id="GO:0030170">
    <property type="term" value="F:pyridoxal phosphate binding"/>
    <property type="evidence" value="ECO:0007669"/>
    <property type="project" value="InterPro"/>
</dbReference>
<dbReference type="SUPFAM" id="SSF53383">
    <property type="entry name" value="PLP-dependent transferases"/>
    <property type="match status" value="1"/>
</dbReference>
<dbReference type="Pfam" id="PF00282">
    <property type="entry name" value="Pyridoxal_deC"/>
    <property type="match status" value="1"/>
</dbReference>
<comment type="cofactor">
    <cofactor evidence="1 6 7">
        <name>pyridoxal 5'-phosphate</name>
        <dbReference type="ChEBI" id="CHEBI:597326"/>
    </cofactor>
</comment>
<evidence type="ECO:0000256" key="1">
    <source>
        <dbReference type="ARBA" id="ARBA00001933"/>
    </source>
</evidence>
<dbReference type="InterPro" id="IPR015421">
    <property type="entry name" value="PyrdxlP-dep_Trfase_major"/>
</dbReference>
<dbReference type="PANTHER" id="PTHR11999:SF70">
    <property type="entry name" value="MIP05841P"/>
    <property type="match status" value="1"/>
</dbReference>
<dbReference type="PANTHER" id="PTHR11999">
    <property type="entry name" value="GROUP II PYRIDOXAL-5-PHOSPHATE DECARBOXYLASE"/>
    <property type="match status" value="1"/>
</dbReference>
<evidence type="ECO:0000256" key="7">
    <source>
        <dbReference type="RuleBase" id="RU000382"/>
    </source>
</evidence>
<evidence type="ECO:0000256" key="3">
    <source>
        <dbReference type="ARBA" id="ARBA00022793"/>
    </source>
</evidence>
<proteinExistence type="inferred from homology"/>
<keyword evidence="3" id="KW-0210">Decarboxylase</keyword>
<dbReference type="GO" id="GO:0042427">
    <property type="term" value="P:serotonin biosynthetic process"/>
    <property type="evidence" value="ECO:0007669"/>
    <property type="project" value="TreeGrafter"/>
</dbReference>
<protein>
    <recommendedName>
        <fullName evidence="10">Aromatic-L-amino-acid decarboxylase</fullName>
    </recommendedName>
</protein>
<dbReference type="GO" id="GO:0019752">
    <property type="term" value="P:carboxylic acid metabolic process"/>
    <property type="evidence" value="ECO:0007669"/>
    <property type="project" value="InterPro"/>
</dbReference>
<evidence type="ECO:0000256" key="5">
    <source>
        <dbReference type="ARBA" id="ARBA00023239"/>
    </source>
</evidence>
<evidence type="ECO:0008006" key="10">
    <source>
        <dbReference type="Google" id="ProtNLM"/>
    </source>
</evidence>
<dbReference type="InterPro" id="IPR015422">
    <property type="entry name" value="PyrdxlP-dep_Trfase_small"/>
</dbReference>
<organism evidence="8 9">
    <name type="scientific">Dibothriocephalus latus</name>
    <name type="common">Fish tapeworm</name>
    <name type="synonym">Diphyllobothrium latum</name>
    <dbReference type="NCBI Taxonomy" id="60516"/>
    <lineage>
        <taxon>Eukaryota</taxon>
        <taxon>Metazoa</taxon>
        <taxon>Spiralia</taxon>
        <taxon>Lophotrochozoa</taxon>
        <taxon>Platyhelminthes</taxon>
        <taxon>Cestoda</taxon>
        <taxon>Eucestoda</taxon>
        <taxon>Diphyllobothriidea</taxon>
        <taxon>Diphyllobothriidae</taxon>
        <taxon>Dibothriocephalus</taxon>
    </lineage>
</organism>
<comment type="similarity">
    <text evidence="2 7">Belongs to the group II decarboxylase family.</text>
</comment>
<evidence type="ECO:0000256" key="2">
    <source>
        <dbReference type="ARBA" id="ARBA00009533"/>
    </source>
</evidence>
<reference evidence="8 9" key="1">
    <citation type="submission" date="2018-11" db="EMBL/GenBank/DDBJ databases">
        <authorList>
            <consortium name="Pathogen Informatics"/>
        </authorList>
    </citation>
    <scope>NUCLEOTIDE SEQUENCE [LARGE SCALE GENOMIC DNA]</scope>
</reference>
<evidence type="ECO:0000313" key="8">
    <source>
        <dbReference type="EMBL" id="VDN14543.1"/>
    </source>
</evidence>
<name>A0A3P7LU79_DIBLA</name>
<keyword evidence="4 6" id="KW-0663">Pyridoxal phosphate</keyword>
<dbReference type="GO" id="GO:0005737">
    <property type="term" value="C:cytoplasm"/>
    <property type="evidence" value="ECO:0007669"/>
    <property type="project" value="TreeGrafter"/>
</dbReference>
<dbReference type="GO" id="GO:0006584">
    <property type="term" value="P:catecholamine metabolic process"/>
    <property type="evidence" value="ECO:0007669"/>
    <property type="project" value="TreeGrafter"/>
</dbReference>
<sequence>MELRPLPCNEKFELEGQTLRKAVEEDVANGRIPFYCVATLGTTVTCSYDRLTEIGLVCRDYNIWLHVDAAYAGSALICPEFRSLMPGLEYSTSFAFNPHKWLLMNFDLSILWLKNAQSLTSAFSVDASYLQHRKLGKMPDFRHVEMAHYLERLLRSDGRFEIVGEVTLGLVCFRIKNDNARTRTLYERTEADGRLHLVPSFIRHPIELFFIRVVMCYQFVDEELTRTSFNVISELTTEIFGVKDTTHGLHN</sequence>
<evidence type="ECO:0000256" key="4">
    <source>
        <dbReference type="ARBA" id="ARBA00022898"/>
    </source>
</evidence>
<dbReference type="AlphaFoldDB" id="A0A3P7LU79"/>
<dbReference type="Gene3D" id="3.40.640.10">
    <property type="entry name" value="Type I PLP-dependent aspartate aminotransferase-like (Major domain)"/>
    <property type="match status" value="1"/>
</dbReference>